<dbReference type="CDD" id="cd04678">
    <property type="entry name" value="NUDIX_MTH2_Nudt15"/>
    <property type="match status" value="1"/>
</dbReference>
<keyword evidence="1" id="KW-0378">Hydrolase</keyword>
<dbReference type="PROSITE" id="PS00893">
    <property type="entry name" value="NUDIX_BOX"/>
    <property type="match status" value="1"/>
</dbReference>
<organism evidence="3 4">
    <name type="scientific">Massilimicrobiota timonensis</name>
    <dbReference type="NCBI Taxonomy" id="1776392"/>
    <lineage>
        <taxon>Bacteria</taxon>
        <taxon>Bacillati</taxon>
        <taxon>Bacillota</taxon>
        <taxon>Erysipelotrichia</taxon>
        <taxon>Erysipelotrichales</taxon>
        <taxon>Erysipelotrichaceae</taxon>
        <taxon>Massilimicrobiota</taxon>
    </lineage>
</organism>
<sequence length="148" mass="17583">MEKHIKVGVGVMIIHDNQILMGHRNAHYEDTGGIYQPDCWCLPGGKQEFDETIYECAKREVKEETNLHIDDLHIVNVVDDFQKDKHFVTIHVMAKKYDGKLQVMEPDKQDEWRWFSLNELPKNIYLPSLKFIEFYLNKNKRSVNHINR</sequence>
<dbReference type="PANTHER" id="PTHR16099:SF5">
    <property type="entry name" value="NUCLEOTIDE TRIPHOSPHATE DIPHOSPHATASE NUDT15"/>
    <property type="match status" value="1"/>
</dbReference>
<evidence type="ECO:0000256" key="1">
    <source>
        <dbReference type="ARBA" id="ARBA00022801"/>
    </source>
</evidence>
<dbReference type="Pfam" id="PF00293">
    <property type="entry name" value="NUDIX"/>
    <property type="match status" value="1"/>
</dbReference>
<dbReference type="Proteomes" id="UP001529275">
    <property type="component" value="Unassembled WGS sequence"/>
</dbReference>
<comment type="caution">
    <text evidence="3">The sequence shown here is derived from an EMBL/GenBank/DDBJ whole genome shotgun (WGS) entry which is preliminary data.</text>
</comment>
<reference evidence="4" key="1">
    <citation type="submission" date="2023-06" db="EMBL/GenBank/DDBJ databases">
        <title>Identification and characterization of horizontal gene transfer across gut microbiota members of farm animals based on homology search.</title>
        <authorList>
            <person name="Zeman M."/>
            <person name="Kubasova T."/>
            <person name="Jahodarova E."/>
            <person name="Nykrynova M."/>
            <person name="Rychlik I."/>
        </authorList>
    </citation>
    <scope>NUCLEOTIDE SEQUENCE [LARGE SCALE GENOMIC DNA]</scope>
    <source>
        <strain evidence="4">ET341</strain>
    </source>
</reference>
<accession>A0ABT7ULA6</accession>
<feature type="domain" description="Nudix hydrolase" evidence="2">
    <location>
        <begin position="4"/>
        <end position="139"/>
    </location>
</feature>
<reference evidence="3 4" key="2">
    <citation type="submission" date="2023-06" db="EMBL/GenBank/DDBJ databases">
        <authorList>
            <person name="Zeman M."/>
            <person name="Kubasova T."/>
            <person name="Jahodarova E."/>
            <person name="Nykrynova M."/>
            <person name="Rychlik I."/>
        </authorList>
    </citation>
    <scope>NUCLEOTIDE SEQUENCE [LARGE SCALE GENOMIC DNA]</scope>
    <source>
        <strain evidence="3 4">ET341</strain>
    </source>
</reference>
<proteinExistence type="predicted"/>
<dbReference type="SUPFAM" id="SSF55811">
    <property type="entry name" value="Nudix"/>
    <property type="match status" value="1"/>
</dbReference>
<dbReference type="EMBL" id="JAUDCK010000029">
    <property type="protein sequence ID" value="MDM8196302.1"/>
    <property type="molecule type" value="Genomic_DNA"/>
</dbReference>
<dbReference type="InterPro" id="IPR015797">
    <property type="entry name" value="NUDIX_hydrolase-like_dom_sf"/>
</dbReference>
<evidence type="ECO:0000313" key="3">
    <source>
        <dbReference type="EMBL" id="MDM8196302.1"/>
    </source>
</evidence>
<dbReference type="PROSITE" id="PS51462">
    <property type="entry name" value="NUDIX"/>
    <property type="match status" value="1"/>
</dbReference>
<dbReference type="Gene3D" id="3.90.79.10">
    <property type="entry name" value="Nucleoside Triphosphate Pyrophosphohydrolase"/>
    <property type="match status" value="1"/>
</dbReference>
<dbReference type="RefSeq" id="WP_087243905.1">
    <property type="nucleotide sequence ID" value="NZ_JAUDCK010000029.1"/>
</dbReference>
<gene>
    <name evidence="3" type="ORF">QUV98_08245</name>
</gene>
<evidence type="ECO:0000259" key="2">
    <source>
        <dbReference type="PROSITE" id="PS51462"/>
    </source>
</evidence>
<keyword evidence="4" id="KW-1185">Reference proteome</keyword>
<name>A0ABT7ULA6_9FIRM</name>
<dbReference type="InterPro" id="IPR000086">
    <property type="entry name" value="NUDIX_hydrolase_dom"/>
</dbReference>
<dbReference type="InterPro" id="IPR020084">
    <property type="entry name" value="NUDIX_hydrolase_CS"/>
</dbReference>
<protein>
    <submittedName>
        <fullName evidence="3">NUDIX domain-containing protein</fullName>
    </submittedName>
</protein>
<dbReference type="PANTHER" id="PTHR16099">
    <property type="entry name" value="8-OXO-DGTP DIPHOSPHATES NUDT15"/>
    <property type="match status" value="1"/>
</dbReference>
<evidence type="ECO:0000313" key="4">
    <source>
        <dbReference type="Proteomes" id="UP001529275"/>
    </source>
</evidence>